<evidence type="ECO:0000256" key="5">
    <source>
        <dbReference type="ARBA" id="ARBA00058938"/>
    </source>
</evidence>
<dbReference type="Pfam" id="PF01614">
    <property type="entry name" value="IclR_C"/>
    <property type="match status" value="1"/>
</dbReference>
<gene>
    <name evidence="9" type="ORF">EV192_104359</name>
</gene>
<dbReference type="InterPro" id="IPR014757">
    <property type="entry name" value="Tscrpt_reg_IclR_C"/>
</dbReference>
<dbReference type="AlphaFoldDB" id="A0A4R2JKZ4"/>
<feature type="domain" description="HTH iclR-type" evidence="7">
    <location>
        <begin position="4"/>
        <end position="65"/>
    </location>
</feature>
<evidence type="ECO:0000313" key="9">
    <source>
        <dbReference type="EMBL" id="TCO59517.1"/>
    </source>
</evidence>
<keyword evidence="1" id="KW-0319">Glycerol metabolism</keyword>
<evidence type="ECO:0000259" key="7">
    <source>
        <dbReference type="PROSITE" id="PS51077"/>
    </source>
</evidence>
<proteinExistence type="predicted"/>
<keyword evidence="10" id="KW-1185">Reference proteome</keyword>
<dbReference type="Gene3D" id="3.30.450.40">
    <property type="match status" value="1"/>
</dbReference>
<comment type="function">
    <text evidence="5">May be an activator protein for the gylABX operon.</text>
</comment>
<dbReference type="SMART" id="SM00346">
    <property type="entry name" value="HTH_ICLR"/>
    <property type="match status" value="1"/>
</dbReference>
<reference evidence="9 10" key="1">
    <citation type="submission" date="2019-03" db="EMBL/GenBank/DDBJ databases">
        <title>Genomic Encyclopedia of Type Strains, Phase IV (KMG-IV): sequencing the most valuable type-strain genomes for metagenomic binning, comparative biology and taxonomic classification.</title>
        <authorList>
            <person name="Goeker M."/>
        </authorList>
    </citation>
    <scope>NUCLEOTIDE SEQUENCE [LARGE SCALE GENOMIC DNA]</scope>
    <source>
        <strain evidence="9 10">DSM 45934</strain>
    </source>
</reference>
<dbReference type="PROSITE" id="PS51078">
    <property type="entry name" value="ICLR_ED"/>
    <property type="match status" value="1"/>
</dbReference>
<evidence type="ECO:0000256" key="3">
    <source>
        <dbReference type="ARBA" id="ARBA00023125"/>
    </source>
</evidence>
<keyword evidence="4" id="KW-0804">Transcription</keyword>
<evidence type="ECO:0000256" key="2">
    <source>
        <dbReference type="ARBA" id="ARBA00023015"/>
    </source>
</evidence>
<organism evidence="9 10">
    <name type="scientific">Actinocrispum wychmicini</name>
    <dbReference type="NCBI Taxonomy" id="1213861"/>
    <lineage>
        <taxon>Bacteria</taxon>
        <taxon>Bacillati</taxon>
        <taxon>Actinomycetota</taxon>
        <taxon>Actinomycetes</taxon>
        <taxon>Pseudonocardiales</taxon>
        <taxon>Pseudonocardiaceae</taxon>
        <taxon>Actinocrispum</taxon>
    </lineage>
</organism>
<dbReference type="SUPFAM" id="SSF55781">
    <property type="entry name" value="GAF domain-like"/>
    <property type="match status" value="1"/>
</dbReference>
<dbReference type="Gene3D" id="1.10.10.10">
    <property type="entry name" value="Winged helix-like DNA-binding domain superfamily/Winged helix DNA-binding domain"/>
    <property type="match status" value="1"/>
</dbReference>
<dbReference type="PANTHER" id="PTHR30136:SF24">
    <property type="entry name" value="HTH-TYPE TRANSCRIPTIONAL REPRESSOR ALLR"/>
    <property type="match status" value="1"/>
</dbReference>
<evidence type="ECO:0000256" key="1">
    <source>
        <dbReference type="ARBA" id="ARBA00022798"/>
    </source>
</evidence>
<dbReference type="InterPro" id="IPR036390">
    <property type="entry name" value="WH_DNA-bd_sf"/>
</dbReference>
<dbReference type="EMBL" id="SLWS01000004">
    <property type="protein sequence ID" value="TCO59517.1"/>
    <property type="molecule type" value="Genomic_DNA"/>
</dbReference>
<dbReference type="FunFam" id="1.10.10.10:FF:000056">
    <property type="entry name" value="IclR family transcriptional regulator"/>
    <property type="match status" value="1"/>
</dbReference>
<evidence type="ECO:0000256" key="4">
    <source>
        <dbReference type="ARBA" id="ARBA00023163"/>
    </source>
</evidence>
<dbReference type="Proteomes" id="UP000295680">
    <property type="component" value="Unassembled WGS sequence"/>
</dbReference>
<accession>A0A4R2JKZ4</accession>
<dbReference type="GO" id="GO:0045892">
    <property type="term" value="P:negative regulation of DNA-templated transcription"/>
    <property type="evidence" value="ECO:0007669"/>
    <property type="project" value="TreeGrafter"/>
</dbReference>
<dbReference type="Pfam" id="PF09339">
    <property type="entry name" value="HTH_IclR"/>
    <property type="match status" value="1"/>
</dbReference>
<keyword evidence="3" id="KW-0238">DNA-binding</keyword>
<dbReference type="InterPro" id="IPR036388">
    <property type="entry name" value="WH-like_DNA-bd_sf"/>
</dbReference>
<feature type="domain" description="IclR-ED" evidence="8">
    <location>
        <begin position="66"/>
        <end position="248"/>
    </location>
</feature>
<keyword evidence="2" id="KW-0805">Transcription regulation</keyword>
<dbReference type="GO" id="GO:0006071">
    <property type="term" value="P:glycerol metabolic process"/>
    <property type="evidence" value="ECO:0007669"/>
    <property type="project" value="UniProtKB-KW"/>
</dbReference>
<dbReference type="InterPro" id="IPR029016">
    <property type="entry name" value="GAF-like_dom_sf"/>
</dbReference>
<comment type="caution">
    <text evidence="9">The sequence shown here is derived from an EMBL/GenBank/DDBJ whole genome shotgun (WGS) entry which is preliminary data.</text>
</comment>
<evidence type="ECO:0000259" key="8">
    <source>
        <dbReference type="PROSITE" id="PS51078"/>
    </source>
</evidence>
<dbReference type="PROSITE" id="PS51077">
    <property type="entry name" value="HTH_ICLR"/>
    <property type="match status" value="1"/>
</dbReference>
<dbReference type="RefSeq" id="WP_165960499.1">
    <property type="nucleotide sequence ID" value="NZ_SLWS01000004.1"/>
</dbReference>
<name>A0A4R2JKZ4_9PSEU</name>
<evidence type="ECO:0000313" key="10">
    <source>
        <dbReference type="Proteomes" id="UP000295680"/>
    </source>
</evidence>
<protein>
    <recommendedName>
        <fullName evidence="6">Glycerol operon regulatory protein</fullName>
    </recommendedName>
</protein>
<dbReference type="InterPro" id="IPR005471">
    <property type="entry name" value="Tscrpt_reg_IclR_N"/>
</dbReference>
<evidence type="ECO:0000256" key="6">
    <source>
        <dbReference type="ARBA" id="ARBA00070406"/>
    </source>
</evidence>
<dbReference type="InterPro" id="IPR050707">
    <property type="entry name" value="HTH_MetabolicPath_Reg"/>
</dbReference>
<dbReference type="PANTHER" id="PTHR30136">
    <property type="entry name" value="HELIX-TURN-HELIX TRANSCRIPTIONAL REGULATOR, ICLR FAMILY"/>
    <property type="match status" value="1"/>
</dbReference>
<dbReference type="GO" id="GO:0003677">
    <property type="term" value="F:DNA binding"/>
    <property type="evidence" value="ECO:0007669"/>
    <property type="project" value="UniProtKB-KW"/>
</dbReference>
<sequence length="254" mass="26714">MSDQTSLGKGLRLLDVLSAADGALGLTELSRRAAIPKSSAHRLLTSLVASGLVIQDATGHYGLGLRLFELGSRVAARLDVRAIARPLLEELRDVTGETAHLGVLLDDEVVYLEKVESARMVRMSSRLGGRNPLHRTALGKCLLAFGSAGLRERVLAGPLTARTPGAVVEPKRLVEQLARVRAQGWALDDEESDEGLRCIAAPVIDARAQVVAAVSISGPTTRVTKAQVQPLAAHVVRCATEISRGVGGGTATVA</sequence>
<dbReference type="GO" id="GO:0003700">
    <property type="term" value="F:DNA-binding transcription factor activity"/>
    <property type="evidence" value="ECO:0007669"/>
    <property type="project" value="TreeGrafter"/>
</dbReference>
<dbReference type="SUPFAM" id="SSF46785">
    <property type="entry name" value="Winged helix' DNA-binding domain"/>
    <property type="match status" value="1"/>
</dbReference>